<keyword evidence="1" id="KW-0328">Glycosyltransferase</keyword>
<protein>
    <submittedName>
        <fullName evidence="4">Glycosyltransferase family 9 protein</fullName>
    </submittedName>
</protein>
<sequence length="194" mass="19771">MLAAQGVPADPDDLRLRPPGTPSRFPGAVVVHPGAAYGSKRWPPERFAQVAAELARRGEQVVVTGGPSEGRLVDEVVTRAGNGVRAAGPTTLPQLAALIAEASLVICGDTGTAHLSYAFGTPSVVLFGPAPAEHWGPPEGAPHVVLTAADLRRGEAFSDDPDPALLGVGVDDVLSCLPPGRRGTRMSGGDGHAG</sequence>
<dbReference type="Gene3D" id="3.40.50.2000">
    <property type="entry name" value="Glycogen Phosphorylase B"/>
    <property type="match status" value="1"/>
</dbReference>
<dbReference type="EMBL" id="JBHLZU010000012">
    <property type="protein sequence ID" value="MFB9905355.1"/>
    <property type="molecule type" value="Genomic_DNA"/>
</dbReference>
<dbReference type="InterPro" id="IPR002201">
    <property type="entry name" value="Glyco_trans_9"/>
</dbReference>
<keyword evidence="5" id="KW-1185">Reference proteome</keyword>
<dbReference type="SUPFAM" id="SSF53756">
    <property type="entry name" value="UDP-Glycosyltransferase/glycogen phosphorylase"/>
    <property type="match status" value="1"/>
</dbReference>
<gene>
    <name evidence="4" type="ORF">ACFFQA_15580</name>
</gene>
<dbReference type="CDD" id="cd03789">
    <property type="entry name" value="GT9_LPS_heptosyltransferase"/>
    <property type="match status" value="1"/>
</dbReference>
<evidence type="ECO:0000256" key="1">
    <source>
        <dbReference type="ARBA" id="ARBA00022676"/>
    </source>
</evidence>
<feature type="region of interest" description="Disordered" evidence="3">
    <location>
        <begin position="1"/>
        <end position="22"/>
    </location>
</feature>
<keyword evidence="2" id="KW-0808">Transferase</keyword>
<name>A0ABV5ZY98_9PSEU</name>
<reference evidence="4 5" key="1">
    <citation type="submission" date="2024-09" db="EMBL/GenBank/DDBJ databases">
        <authorList>
            <person name="Sun Q."/>
            <person name="Mori K."/>
        </authorList>
    </citation>
    <scope>NUCLEOTIDE SEQUENCE [LARGE SCALE GENOMIC DNA]</scope>
    <source>
        <strain evidence="4 5">TBRC 7907</strain>
    </source>
</reference>
<evidence type="ECO:0000313" key="4">
    <source>
        <dbReference type="EMBL" id="MFB9905355.1"/>
    </source>
</evidence>
<dbReference type="PANTHER" id="PTHR30160">
    <property type="entry name" value="TETRAACYLDISACCHARIDE 4'-KINASE-RELATED"/>
    <property type="match status" value="1"/>
</dbReference>
<proteinExistence type="predicted"/>
<organism evidence="4 5">
    <name type="scientific">Allokutzneria oryzae</name>
    <dbReference type="NCBI Taxonomy" id="1378989"/>
    <lineage>
        <taxon>Bacteria</taxon>
        <taxon>Bacillati</taxon>
        <taxon>Actinomycetota</taxon>
        <taxon>Actinomycetes</taxon>
        <taxon>Pseudonocardiales</taxon>
        <taxon>Pseudonocardiaceae</taxon>
        <taxon>Allokutzneria</taxon>
    </lineage>
</organism>
<evidence type="ECO:0000256" key="2">
    <source>
        <dbReference type="ARBA" id="ARBA00022679"/>
    </source>
</evidence>
<evidence type="ECO:0000313" key="5">
    <source>
        <dbReference type="Proteomes" id="UP001589693"/>
    </source>
</evidence>
<comment type="caution">
    <text evidence="4">The sequence shown here is derived from an EMBL/GenBank/DDBJ whole genome shotgun (WGS) entry which is preliminary data.</text>
</comment>
<evidence type="ECO:0000256" key="3">
    <source>
        <dbReference type="SAM" id="MobiDB-lite"/>
    </source>
</evidence>
<dbReference type="Pfam" id="PF01075">
    <property type="entry name" value="Glyco_transf_9"/>
    <property type="match status" value="1"/>
</dbReference>
<dbReference type="InterPro" id="IPR051199">
    <property type="entry name" value="LPS_LOS_Heptosyltrfase"/>
</dbReference>
<dbReference type="RefSeq" id="WP_377852661.1">
    <property type="nucleotide sequence ID" value="NZ_JBHLZU010000012.1"/>
</dbReference>
<accession>A0ABV5ZY98</accession>
<dbReference type="PANTHER" id="PTHR30160:SF1">
    <property type="entry name" value="LIPOPOLYSACCHARIDE 1,2-N-ACETYLGLUCOSAMINETRANSFERASE-RELATED"/>
    <property type="match status" value="1"/>
</dbReference>
<dbReference type="Proteomes" id="UP001589693">
    <property type="component" value="Unassembled WGS sequence"/>
</dbReference>